<sequence>MPYSVNVIQDVCASASGKEWTGRRAVEAEDAGKEAAGGGEVDEADEEEEAKGSLFSVSSFVVFFLFFCGFVLLLG</sequence>
<keyword evidence="2" id="KW-1133">Transmembrane helix</keyword>
<keyword evidence="4" id="KW-1185">Reference proteome</keyword>
<feature type="transmembrane region" description="Helical" evidence="2">
    <location>
        <begin position="54"/>
        <end position="74"/>
    </location>
</feature>
<evidence type="ECO:0000256" key="2">
    <source>
        <dbReference type="SAM" id="Phobius"/>
    </source>
</evidence>
<proteinExistence type="predicted"/>
<dbReference type="EMBL" id="ACYE01000100">
    <property type="protein sequence ID" value="EFE43341.1"/>
    <property type="molecule type" value="Genomic_DNA"/>
</dbReference>
<dbReference type="HOGENOM" id="CLU_2672890_0_0_1"/>
<evidence type="ECO:0000313" key="3">
    <source>
        <dbReference type="EMBL" id="EFE43341.1"/>
    </source>
</evidence>
<keyword evidence="2" id="KW-0472">Membrane</keyword>
<keyword evidence="2" id="KW-0812">Transmembrane</keyword>
<accession>D4D486</accession>
<protein>
    <submittedName>
        <fullName evidence="3">Uncharacterized protein</fullName>
    </submittedName>
</protein>
<organism evidence="3 4">
    <name type="scientific">Trichophyton verrucosum (strain HKI 0517)</name>
    <dbReference type="NCBI Taxonomy" id="663202"/>
    <lineage>
        <taxon>Eukaryota</taxon>
        <taxon>Fungi</taxon>
        <taxon>Dikarya</taxon>
        <taxon>Ascomycota</taxon>
        <taxon>Pezizomycotina</taxon>
        <taxon>Eurotiomycetes</taxon>
        <taxon>Eurotiomycetidae</taxon>
        <taxon>Onygenales</taxon>
        <taxon>Arthrodermataceae</taxon>
        <taxon>Trichophyton</taxon>
    </lineage>
</organism>
<comment type="caution">
    <text evidence="3">The sequence shown here is derived from an EMBL/GenBank/DDBJ whole genome shotgun (WGS) entry which is preliminary data.</text>
</comment>
<feature type="compositionally biased region" description="Basic and acidic residues" evidence="1">
    <location>
        <begin position="23"/>
        <end position="33"/>
    </location>
</feature>
<gene>
    <name evidence="3" type="ORF">TRV_01901</name>
</gene>
<evidence type="ECO:0000256" key="1">
    <source>
        <dbReference type="SAM" id="MobiDB-lite"/>
    </source>
</evidence>
<dbReference type="Proteomes" id="UP000008383">
    <property type="component" value="Unassembled WGS sequence"/>
</dbReference>
<feature type="region of interest" description="Disordered" evidence="1">
    <location>
        <begin position="23"/>
        <end position="47"/>
    </location>
</feature>
<dbReference type="KEGG" id="tve:TRV_01901"/>
<dbReference type="AlphaFoldDB" id="D4D486"/>
<evidence type="ECO:0000313" key="4">
    <source>
        <dbReference type="Proteomes" id="UP000008383"/>
    </source>
</evidence>
<name>D4D486_TRIVH</name>
<reference evidence="4" key="1">
    <citation type="journal article" date="2011" name="Genome Biol.">
        <title>Comparative and functional genomics provide insights into the pathogenicity of dermatophytic fungi.</title>
        <authorList>
            <person name="Burmester A."/>
            <person name="Shelest E."/>
            <person name="Gloeckner G."/>
            <person name="Heddergott C."/>
            <person name="Schindler S."/>
            <person name="Staib P."/>
            <person name="Heidel A."/>
            <person name="Felder M."/>
            <person name="Petzold A."/>
            <person name="Szafranski K."/>
            <person name="Feuermann M."/>
            <person name="Pedruzzi I."/>
            <person name="Priebe S."/>
            <person name="Groth M."/>
            <person name="Winkler R."/>
            <person name="Li W."/>
            <person name="Kniemeyer O."/>
            <person name="Schroeckh V."/>
            <person name="Hertweck C."/>
            <person name="Hube B."/>
            <person name="White T.C."/>
            <person name="Platzer M."/>
            <person name="Guthke R."/>
            <person name="Heitman J."/>
            <person name="Woestemeyer J."/>
            <person name="Zipfel P.F."/>
            <person name="Monod M."/>
            <person name="Brakhage A.A."/>
        </authorList>
    </citation>
    <scope>NUCLEOTIDE SEQUENCE [LARGE SCALE GENOMIC DNA]</scope>
    <source>
        <strain evidence="4">HKI 0517</strain>
    </source>
</reference>
<dbReference type="GeneID" id="9582652"/>
<dbReference type="RefSeq" id="XP_003023959.1">
    <property type="nucleotide sequence ID" value="XM_003023913.1"/>
</dbReference>